<evidence type="ECO:0000256" key="3">
    <source>
        <dbReference type="SAM" id="SignalP"/>
    </source>
</evidence>
<evidence type="ECO:0000256" key="2">
    <source>
        <dbReference type="ARBA" id="ARBA00023157"/>
    </source>
</evidence>
<dbReference type="CDD" id="cd00042">
    <property type="entry name" value="CY"/>
    <property type="match status" value="1"/>
</dbReference>
<dbReference type="InParanoid" id="A0A6P7X953"/>
<keyword evidence="5" id="KW-1185">Reference proteome</keyword>
<dbReference type="KEGG" id="muo:115465638"/>
<dbReference type="InterPro" id="IPR046350">
    <property type="entry name" value="Cystatin_sf"/>
</dbReference>
<reference evidence="6" key="1">
    <citation type="submission" date="2025-08" db="UniProtKB">
        <authorList>
            <consortium name="RefSeq"/>
        </authorList>
    </citation>
    <scope>IDENTIFICATION</scope>
</reference>
<name>A0A6P7X953_9AMPH</name>
<keyword evidence="2" id="KW-1015">Disulfide bond</keyword>
<dbReference type="RefSeq" id="XP_030052127.1">
    <property type="nucleotide sequence ID" value="XM_030196267.1"/>
</dbReference>
<dbReference type="GO" id="GO:0004869">
    <property type="term" value="F:cysteine-type endopeptidase inhibitor activity"/>
    <property type="evidence" value="ECO:0007669"/>
    <property type="project" value="InterPro"/>
</dbReference>
<dbReference type="Proteomes" id="UP000515156">
    <property type="component" value="Chromosome 3"/>
</dbReference>
<evidence type="ECO:0000259" key="4">
    <source>
        <dbReference type="SMART" id="SM00043"/>
    </source>
</evidence>
<accession>A0A6P7X953</accession>
<gene>
    <name evidence="6" type="primary">LOC115465638</name>
</gene>
<dbReference type="PROSITE" id="PS00287">
    <property type="entry name" value="CYSTATIN"/>
    <property type="match status" value="1"/>
</dbReference>
<feature type="signal peptide" evidence="3">
    <location>
        <begin position="1"/>
        <end position="20"/>
    </location>
</feature>
<dbReference type="Gene3D" id="3.10.450.10">
    <property type="match status" value="1"/>
</dbReference>
<feature type="domain" description="Cystatin" evidence="4">
    <location>
        <begin position="29"/>
        <end position="141"/>
    </location>
</feature>
<dbReference type="OrthoDB" id="1908104at2759"/>
<dbReference type="SUPFAM" id="SSF54403">
    <property type="entry name" value="Cystatin/monellin"/>
    <property type="match status" value="1"/>
</dbReference>
<evidence type="ECO:0000313" key="5">
    <source>
        <dbReference type="Proteomes" id="UP000515156"/>
    </source>
</evidence>
<evidence type="ECO:0000256" key="1">
    <source>
        <dbReference type="ARBA" id="ARBA00009403"/>
    </source>
</evidence>
<proteinExistence type="inferred from homology"/>
<dbReference type="SMART" id="SM00043">
    <property type="entry name" value="CY"/>
    <property type="match status" value="1"/>
</dbReference>
<dbReference type="InterPro" id="IPR018073">
    <property type="entry name" value="Prot_inh_cystat_CS"/>
</dbReference>
<feature type="chain" id="PRO_5028283251" evidence="3">
    <location>
        <begin position="21"/>
        <end position="141"/>
    </location>
</feature>
<organism evidence="5 6">
    <name type="scientific">Microcaecilia unicolor</name>
    <dbReference type="NCBI Taxonomy" id="1415580"/>
    <lineage>
        <taxon>Eukaryota</taxon>
        <taxon>Metazoa</taxon>
        <taxon>Chordata</taxon>
        <taxon>Craniata</taxon>
        <taxon>Vertebrata</taxon>
        <taxon>Euteleostomi</taxon>
        <taxon>Amphibia</taxon>
        <taxon>Gymnophiona</taxon>
        <taxon>Siphonopidae</taxon>
        <taxon>Microcaecilia</taxon>
    </lineage>
</organism>
<dbReference type="Pfam" id="PF00031">
    <property type="entry name" value="Cystatin"/>
    <property type="match status" value="1"/>
</dbReference>
<dbReference type="FunFam" id="3.10.450.10:FF:000004">
    <property type="entry name" value="Cystatin C"/>
    <property type="match status" value="1"/>
</dbReference>
<dbReference type="GO" id="GO:0005615">
    <property type="term" value="C:extracellular space"/>
    <property type="evidence" value="ECO:0007669"/>
    <property type="project" value="TreeGrafter"/>
</dbReference>
<protein>
    <submittedName>
        <fullName evidence="6">Cystatin-like</fullName>
    </submittedName>
</protein>
<dbReference type="GeneID" id="115465638"/>
<dbReference type="GO" id="GO:0031982">
    <property type="term" value="C:vesicle"/>
    <property type="evidence" value="ECO:0007669"/>
    <property type="project" value="TreeGrafter"/>
</dbReference>
<sequence>MFSVWKISLLFMASLALTAATIPGKKDRRPLGGWTDVNVTENDSGLQKALEVAIREHNKASNDQFINVVTNVIRARRQIVAGMKYSLNVQIAKTDCRKSDSTPENCTESELSRLSQHKRCRFVVYLVPWLKKEELKQNNCD</sequence>
<dbReference type="PANTHER" id="PTHR46186:SF18">
    <property type="entry name" value="CYSTATIN-LIKE"/>
    <property type="match status" value="1"/>
</dbReference>
<dbReference type="GO" id="GO:0005737">
    <property type="term" value="C:cytoplasm"/>
    <property type="evidence" value="ECO:0007669"/>
    <property type="project" value="TreeGrafter"/>
</dbReference>
<keyword evidence="3" id="KW-0732">Signal</keyword>
<comment type="similarity">
    <text evidence="1">Belongs to the cystatin family.</text>
</comment>
<evidence type="ECO:0000313" key="6">
    <source>
        <dbReference type="RefSeq" id="XP_030052127.1"/>
    </source>
</evidence>
<dbReference type="AlphaFoldDB" id="A0A6P7X953"/>
<dbReference type="InterPro" id="IPR000010">
    <property type="entry name" value="Cystatin_dom"/>
</dbReference>
<dbReference type="PANTHER" id="PTHR46186">
    <property type="entry name" value="CYSTATIN"/>
    <property type="match status" value="1"/>
</dbReference>